<proteinExistence type="predicted"/>
<protein>
    <submittedName>
        <fullName evidence="1">Uncharacterized protein</fullName>
    </submittedName>
</protein>
<name>A0ACC1S282_9APHY</name>
<comment type="caution">
    <text evidence="1">The sequence shown here is derived from an EMBL/GenBank/DDBJ whole genome shotgun (WGS) entry which is preliminary data.</text>
</comment>
<dbReference type="Proteomes" id="UP001148662">
    <property type="component" value="Unassembled WGS sequence"/>
</dbReference>
<gene>
    <name evidence="1" type="ORF">NM688_g7716</name>
</gene>
<evidence type="ECO:0000313" key="2">
    <source>
        <dbReference type="Proteomes" id="UP001148662"/>
    </source>
</evidence>
<reference evidence="1" key="1">
    <citation type="submission" date="2022-07" db="EMBL/GenBank/DDBJ databases">
        <title>Genome Sequence of Phlebia brevispora.</title>
        <authorList>
            <person name="Buettner E."/>
        </authorList>
    </citation>
    <scope>NUCLEOTIDE SEQUENCE</scope>
    <source>
        <strain evidence="1">MPL23</strain>
    </source>
</reference>
<evidence type="ECO:0000313" key="1">
    <source>
        <dbReference type="EMBL" id="KAJ3530384.1"/>
    </source>
</evidence>
<sequence length="215" mass="23996">MNFAGADTSRTSRCPVFEALQFDNCVGLEAFLCLFRLTLAPPTMRLTTLTLTDVDWVRLAELTTLWRVVSPSLLDLTFNPWSLMFVKGLEHFAATDLLPVIDLSQFTRLTTLTLTFSREIPDVDDSVWVVASRILTRLVGHPSVRRVTLQITIRFPLQVDVRANESEGTNDRVQDAVLKLRAQQVEVVIVDGGSGDDYIAPGYLAILFPRILSSA</sequence>
<keyword evidence="2" id="KW-1185">Reference proteome</keyword>
<accession>A0ACC1S282</accession>
<organism evidence="1 2">
    <name type="scientific">Phlebia brevispora</name>
    <dbReference type="NCBI Taxonomy" id="194682"/>
    <lineage>
        <taxon>Eukaryota</taxon>
        <taxon>Fungi</taxon>
        <taxon>Dikarya</taxon>
        <taxon>Basidiomycota</taxon>
        <taxon>Agaricomycotina</taxon>
        <taxon>Agaricomycetes</taxon>
        <taxon>Polyporales</taxon>
        <taxon>Meruliaceae</taxon>
        <taxon>Phlebia</taxon>
    </lineage>
</organism>
<dbReference type="EMBL" id="JANHOG010001879">
    <property type="protein sequence ID" value="KAJ3530384.1"/>
    <property type="molecule type" value="Genomic_DNA"/>
</dbReference>